<evidence type="ECO:0000259" key="1">
    <source>
        <dbReference type="Pfam" id="PF22294"/>
    </source>
</evidence>
<comment type="caution">
    <text evidence="2">The sequence shown here is derived from an EMBL/GenBank/DDBJ whole genome shotgun (WGS) entry which is preliminary data.</text>
</comment>
<protein>
    <recommendedName>
        <fullName evidence="1">DUF6966 domain-containing protein</fullName>
    </recommendedName>
</protein>
<dbReference type="Proteomes" id="UP000696294">
    <property type="component" value="Unassembled WGS sequence"/>
</dbReference>
<accession>A0ABX1BT48</accession>
<name>A0ABX1BT48_9ACTN</name>
<evidence type="ECO:0000313" key="3">
    <source>
        <dbReference type="Proteomes" id="UP000696294"/>
    </source>
</evidence>
<sequence>MAAALEQDRVRQALAALIELLESVGQPFASYAEGLRNLDRQVEEARDRNSPELLQHAVRSILRLYGGMGSFADLILQTPQGVALPEQDEFYALQQQLFEAARDELS</sequence>
<dbReference type="Pfam" id="PF22294">
    <property type="entry name" value="DUF6966"/>
    <property type="match status" value="1"/>
</dbReference>
<evidence type="ECO:0000313" key="2">
    <source>
        <dbReference type="EMBL" id="NJP98433.1"/>
    </source>
</evidence>
<dbReference type="RefSeq" id="WP_168021746.1">
    <property type="nucleotide sequence ID" value="NZ_JAATEP010000091.1"/>
</dbReference>
<reference evidence="2 3" key="1">
    <citation type="submission" date="2020-03" db="EMBL/GenBank/DDBJ databases">
        <title>WGS of actinomycetes isolated from Thailand.</title>
        <authorList>
            <person name="Thawai C."/>
        </authorList>
    </citation>
    <scope>NUCLEOTIDE SEQUENCE [LARGE SCALE GENOMIC DNA]</scope>
    <source>
        <strain evidence="2 3">FMUSA5-5</strain>
    </source>
</reference>
<proteinExistence type="predicted"/>
<dbReference type="EMBL" id="JAATEP010000091">
    <property type="protein sequence ID" value="NJP98433.1"/>
    <property type="molecule type" value="Genomic_DNA"/>
</dbReference>
<organism evidence="2 3">
    <name type="scientific">Nonomuraea composti</name>
    <dbReference type="NCBI Taxonomy" id="2720023"/>
    <lineage>
        <taxon>Bacteria</taxon>
        <taxon>Bacillati</taxon>
        <taxon>Actinomycetota</taxon>
        <taxon>Actinomycetes</taxon>
        <taxon>Streptosporangiales</taxon>
        <taxon>Streptosporangiaceae</taxon>
        <taxon>Nonomuraea</taxon>
    </lineage>
</organism>
<dbReference type="InterPro" id="IPR054239">
    <property type="entry name" value="DUF6966"/>
</dbReference>
<gene>
    <name evidence="2" type="ORF">HCN51_54965</name>
</gene>
<keyword evidence="3" id="KW-1185">Reference proteome</keyword>
<feature type="domain" description="DUF6966" evidence="1">
    <location>
        <begin position="30"/>
        <end position="82"/>
    </location>
</feature>